<evidence type="ECO:0000313" key="3">
    <source>
        <dbReference type="Proteomes" id="UP000005396"/>
    </source>
</evidence>
<comment type="caution">
    <text evidence="2">The sequence shown here is derived from an EMBL/GenBank/DDBJ whole genome shotgun (WGS) entry which is preliminary data.</text>
</comment>
<sequence>MSIPGVYTEEKMNSAKEKPYEIQENAREYNQIGGKSQ</sequence>
<name>A8RN30_ENTBW</name>
<gene>
    <name evidence="2" type="ORF">CLOBOL_02084</name>
</gene>
<feature type="region of interest" description="Disordered" evidence="1">
    <location>
        <begin position="1"/>
        <end position="37"/>
    </location>
</feature>
<organism evidence="2 3">
    <name type="scientific">Enterocloster bolteae (strain ATCC BAA-613 / DSM 15670 / CCUG 46953 / JCM 12243 / WAL 16351)</name>
    <name type="common">Clostridium bolteae</name>
    <dbReference type="NCBI Taxonomy" id="411902"/>
    <lineage>
        <taxon>Bacteria</taxon>
        <taxon>Bacillati</taxon>
        <taxon>Bacillota</taxon>
        <taxon>Clostridia</taxon>
        <taxon>Lachnospirales</taxon>
        <taxon>Lachnospiraceae</taxon>
        <taxon>Enterocloster</taxon>
    </lineage>
</organism>
<accession>A8RN30</accession>
<dbReference type="EMBL" id="ABCC02000022">
    <property type="protein sequence ID" value="EDP17507.1"/>
    <property type="molecule type" value="Genomic_DNA"/>
</dbReference>
<dbReference type="HOGENOM" id="CLU_3342178_0_0_9"/>
<protein>
    <submittedName>
        <fullName evidence="2">Uncharacterized protein</fullName>
    </submittedName>
</protein>
<proteinExistence type="predicted"/>
<dbReference type="AlphaFoldDB" id="A8RN30"/>
<evidence type="ECO:0000256" key="1">
    <source>
        <dbReference type="SAM" id="MobiDB-lite"/>
    </source>
</evidence>
<feature type="compositionally biased region" description="Basic and acidic residues" evidence="1">
    <location>
        <begin position="8"/>
        <end position="27"/>
    </location>
</feature>
<reference evidence="2 3" key="2">
    <citation type="submission" date="2007-09" db="EMBL/GenBank/DDBJ databases">
        <title>Draft genome sequence of Clostridium bolteae (ATCC BAA-613).</title>
        <authorList>
            <person name="Sudarsanam P."/>
            <person name="Ley R."/>
            <person name="Guruge J."/>
            <person name="Turnbaugh P.J."/>
            <person name="Mahowald M."/>
            <person name="Liep D."/>
            <person name="Gordon J."/>
        </authorList>
    </citation>
    <scope>NUCLEOTIDE SEQUENCE [LARGE SCALE GENOMIC DNA]</scope>
    <source>
        <strain evidence="3">ATCC BAA-613 / DSM 15670 / CCUG 46953 / JCM 12243 / WAL 16351</strain>
    </source>
</reference>
<dbReference type="PaxDb" id="411902-CLOBOL_02084"/>
<reference evidence="2 3" key="1">
    <citation type="submission" date="2007-08" db="EMBL/GenBank/DDBJ databases">
        <authorList>
            <person name="Fulton L."/>
            <person name="Clifton S."/>
            <person name="Fulton B."/>
            <person name="Xu J."/>
            <person name="Minx P."/>
            <person name="Pepin K.H."/>
            <person name="Johnson M."/>
            <person name="Thiruvilangam P."/>
            <person name="Bhonagiri V."/>
            <person name="Nash W.E."/>
            <person name="Mardis E.R."/>
            <person name="Wilson R.K."/>
        </authorList>
    </citation>
    <scope>NUCLEOTIDE SEQUENCE [LARGE SCALE GENOMIC DNA]</scope>
    <source>
        <strain evidence="3">ATCC BAA-613 / DSM 15670 / CCUG 46953 / JCM 12243 / WAL 16351</strain>
    </source>
</reference>
<dbReference type="Proteomes" id="UP000005396">
    <property type="component" value="Unassembled WGS sequence"/>
</dbReference>
<evidence type="ECO:0000313" key="2">
    <source>
        <dbReference type="EMBL" id="EDP17507.1"/>
    </source>
</evidence>